<protein>
    <submittedName>
        <fullName evidence="2">tRNA 2'-O-methylase</fullName>
    </submittedName>
</protein>
<accession>A0A0J1IIP6</accession>
<organism evidence="2 3">
    <name type="scientific">Desulfosporosinus acididurans</name>
    <dbReference type="NCBI Taxonomy" id="476652"/>
    <lineage>
        <taxon>Bacteria</taxon>
        <taxon>Bacillati</taxon>
        <taxon>Bacillota</taxon>
        <taxon>Clostridia</taxon>
        <taxon>Eubacteriales</taxon>
        <taxon>Desulfitobacteriaceae</taxon>
        <taxon>Desulfosporosinus</taxon>
    </lineage>
</organism>
<feature type="domain" description="HD" evidence="1">
    <location>
        <begin position="25"/>
        <end position="92"/>
    </location>
</feature>
<reference evidence="2 3" key="1">
    <citation type="submission" date="2015-06" db="EMBL/GenBank/DDBJ databases">
        <title>Draft genome of the moderately acidophilic sulfate reducer Candidatus Desulfosporosinus acididurans strain M1.</title>
        <authorList>
            <person name="Poehlein A."/>
            <person name="Petzsch P."/>
            <person name="Johnson B.D."/>
            <person name="Schloemann M."/>
            <person name="Daniel R."/>
            <person name="Muehling M."/>
        </authorList>
    </citation>
    <scope>NUCLEOTIDE SEQUENCE [LARGE SCALE GENOMIC DNA]</scope>
    <source>
        <strain evidence="2 3">M1</strain>
    </source>
</reference>
<dbReference type="SUPFAM" id="SSF109604">
    <property type="entry name" value="HD-domain/PDEase-like"/>
    <property type="match status" value="1"/>
</dbReference>
<dbReference type="InterPro" id="IPR006675">
    <property type="entry name" value="HDIG_dom"/>
</dbReference>
<dbReference type="PATRIC" id="fig|476652.3.peg.3747"/>
<sequence length="193" mass="21686">MEQLIPTREQAYDILTKYNKSDSLITHALSVEAVMLHFADILGEPEKEKWGIIGLLHDVDYEMYPEQHCLKAKELLTEHNLPEDYIHAVQSHGWGLCCDVEPIHTMEKILFTIDELTGLIAATALLRPSKSILDLEVKSVKKKWKQKSFAAGVNREVIEQGAKMLGMELDYIIGETIKGMQSAAEAIGLKGQL</sequence>
<evidence type="ECO:0000313" key="2">
    <source>
        <dbReference type="EMBL" id="KLU64606.1"/>
    </source>
</evidence>
<dbReference type="Proteomes" id="UP000036356">
    <property type="component" value="Unassembled WGS sequence"/>
</dbReference>
<gene>
    <name evidence="2" type="ORF">DEAC_c35530</name>
</gene>
<dbReference type="Pfam" id="PF01966">
    <property type="entry name" value="HD"/>
    <property type="match status" value="1"/>
</dbReference>
<dbReference type="PANTHER" id="PTHR38659">
    <property type="entry name" value="METAL-DEPENDENT PHOSPHOHYDROLASE"/>
    <property type="match status" value="1"/>
</dbReference>
<dbReference type="NCBIfam" id="TIGR00277">
    <property type="entry name" value="HDIG"/>
    <property type="match status" value="1"/>
</dbReference>
<dbReference type="GO" id="GO:0008168">
    <property type="term" value="F:methyltransferase activity"/>
    <property type="evidence" value="ECO:0007669"/>
    <property type="project" value="UniProtKB-KW"/>
</dbReference>
<dbReference type="EMBL" id="LDZY01000013">
    <property type="protein sequence ID" value="KLU64606.1"/>
    <property type="molecule type" value="Genomic_DNA"/>
</dbReference>
<dbReference type="InterPro" id="IPR006674">
    <property type="entry name" value="HD_domain"/>
</dbReference>
<dbReference type="STRING" id="476652.DEAC_c35530"/>
<comment type="caution">
    <text evidence="2">The sequence shown here is derived from an EMBL/GenBank/DDBJ whole genome shotgun (WGS) entry which is preliminary data.</text>
</comment>
<name>A0A0J1IIP6_9FIRM</name>
<evidence type="ECO:0000313" key="3">
    <source>
        <dbReference type="Proteomes" id="UP000036356"/>
    </source>
</evidence>
<evidence type="ECO:0000259" key="1">
    <source>
        <dbReference type="Pfam" id="PF01966"/>
    </source>
</evidence>
<keyword evidence="2" id="KW-0808">Transferase</keyword>
<dbReference type="GO" id="GO:0032259">
    <property type="term" value="P:methylation"/>
    <property type="evidence" value="ECO:0007669"/>
    <property type="project" value="UniProtKB-KW"/>
</dbReference>
<dbReference type="AlphaFoldDB" id="A0A0J1IIP6"/>
<dbReference type="RefSeq" id="WP_047811337.1">
    <property type="nucleotide sequence ID" value="NZ_LDZY01000013.1"/>
</dbReference>
<keyword evidence="2" id="KW-0489">Methyltransferase</keyword>
<dbReference type="PANTHER" id="PTHR38659:SF2">
    <property type="entry name" value="HDIG DOMAIN PROTEIN"/>
    <property type="match status" value="1"/>
</dbReference>
<dbReference type="Gene3D" id="1.10.3210.10">
    <property type="entry name" value="Hypothetical protein af1432"/>
    <property type="match status" value="1"/>
</dbReference>
<keyword evidence="3" id="KW-1185">Reference proteome</keyword>
<proteinExistence type="predicted"/>